<gene>
    <name evidence="1" type="ORF">FLL45_01205</name>
</gene>
<proteinExistence type="predicted"/>
<keyword evidence="2" id="KW-1185">Reference proteome</keyword>
<reference evidence="1 2" key="1">
    <citation type="submission" date="2019-06" db="EMBL/GenBank/DDBJ databases">
        <title>Draft genome of Aliikangiella marina GYP-15.</title>
        <authorList>
            <person name="Wang G."/>
        </authorList>
    </citation>
    <scope>NUCLEOTIDE SEQUENCE [LARGE SCALE GENOMIC DNA]</scope>
    <source>
        <strain evidence="1 2">GYP-15</strain>
    </source>
</reference>
<sequence>MTNPQDTEDTENSLSTDVKPKSMRWKLFFARLAIRLGLLKRESIDTVEVNQLINENLPITFEIPTPGGDGELTLLQVSFHVDKEKDCIHAELLCNFSVDVKNKLIYNTHLQITVESGLEFHKASRAIGVKDVSITQLNLISDKYSIMKDTTSLLSALIPGAVKSLVNLTLTSTQVLLGGTKLSAAAQYLMIYTSGSKQKVIDYHTPTIEKMVGKLLASPDYRYILDDNDFEENLFADHGKRVSIENGKVYFIFND</sequence>
<dbReference type="AlphaFoldDB" id="A0A545TH94"/>
<evidence type="ECO:0008006" key="3">
    <source>
        <dbReference type="Google" id="ProtNLM"/>
    </source>
</evidence>
<dbReference type="EMBL" id="VIKR01000001">
    <property type="protein sequence ID" value="TQV76604.1"/>
    <property type="molecule type" value="Genomic_DNA"/>
</dbReference>
<evidence type="ECO:0000313" key="2">
    <source>
        <dbReference type="Proteomes" id="UP000317839"/>
    </source>
</evidence>
<dbReference type="RefSeq" id="WP_142887964.1">
    <property type="nucleotide sequence ID" value="NZ_VIKR01000001.1"/>
</dbReference>
<evidence type="ECO:0000313" key="1">
    <source>
        <dbReference type="EMBL" id="TQV76604.1"/>
    </source>
</evidence>
<protein>
    <recommendedName>
        <fullName evidence="3">DUF1439 domain-containing protein</fullName>
    </recommendedName>
</protein>
<accession>A0A545TH94</accession>
<name>A0A545TH94_9GAMM</name>
<organism evidence="1 2">
    <name type="scientific">Aliikangiella marina</name>
    <dbReference type="NCBI Taxonomy" id="1712262"/>
    <lineage>
        <taxon>Bacteria</taxon>
        <taxon>Pseudomonadati</taxon>
        <taxon>Pseudomonadota</taxon>
        <taxon>Gammaproteobacteria</taxon>
        <taxon>Oceanospirillales</taxon>
        <taxon>Pleioneaceae</taxon>
        <taxon>Aliikangiella</taxon>
    </lineage>
</organism>
<dbReference type="Gene3D" id="3.15.10.40">
    <property type="entry name" value="Uncharacterised protein PF07273, DUF1439"/>
    <property type="match status" value="1"/>
</dbReference>
<comment type="caution">
    <text evidence="1">The sequence shown here is derived from an EMBL/GenBank/DDBJ whole genome shotgun (WGS) entry which is preliminary data.</text>
</comment>
<dbReference type="OrthoDB" id="6381036at2"/>
<dbReference type="Proteomes" id="UP000317839">
    <property type="component" value="Unassembled WGS sequence"/>
</dbReference>